<reference evidence="1 2" key="1">
    <citation type="submission" date="2016-01" db="EMBL/GenBank/DDBJ databases">
        <title>Highly variable Streptococcus oralis are common among viridans streptococci isolated from primates.</title>
        <authorList>
            <person name="Denapaite D."/>
            <person name="Rieger M."/>
            <person name="Koendgen S."/>
            <person name="Brueckner R."/>
            <person name="Ochigava I."/>
            <person name="Kappeler P."/>
            <person name="Maetz-Rensing K."/>
            <person name="Leendertz F."/>
            <person name="Hakenbeck R."/>
        </authorList>
    </citation>
    <scope>NUCLEOTIDE SEQUENCE [LARGE SCALE GENOMIC DNA]</scope>
    <source>
        <strain evidence="1 2">DD16</strain>
    </source>
</reference>
<sequence length="44" mass="5195">MDSPFIFRGLPRLSILFYTIFYKKASQNQGKREELLSLLFIILS</sequence>
<dbReference type="EMBL" id="LQOB01000233">
    <property type="protein sequence ID" value="KXT86100.1"/>
    <property type="molecule type" value="Genomic_DNA"/>
</dbReference>
<dbReference type="Proteomes" id="UP000072653">
    <property type="component" value="Unassembled WGS sequence"/>
</dbReference>
<proteinExistence type="predicted"/>
<name>A0A139PCU7_STROR</name>
<comment type="caution">
    <text evidence="1">The sequence shown here is derived from an EMBL/GenBank/DDBJ whole genome shotgun (WGS) entry which is preliminary data.</text>
</comment>
<gene>
    <name evidence="1" type="ORF">SORDD16_01145</name>
</gene>
<accession>A0A139PCU7</accession>
<evidence type="ECO:0000313" key="2">
    <source>
        <dbReference type="Proteomes" id="UP000072653"/>
    </source>
</evidence>
<organism evidence="1 2">
    <name type="scientific">Streptococcus oralis</name>
    <dbReference type="NCBI Taxonomy" id="1303"/>
    <lineage>
        <taxon>Bacteria</taxon>
        <taxon>Bacillati</taxon>
        <taxon>Bacillota</taxon>
        <taxon>Bacilli</taxon>
        <taxon>Lactobacillales</taxon>
        <taxon>Streptococcaceae</taxon>
        <taxon>Streptococcus</taxon>
    </lineage>
</organism>
<dbReference type="PATRIC" id="fig|1303.79.peg.1385"/>
<dbReference type="AlphaFoldDB" id="A0A139PCU7"/>
<evidence type="ECO:0000313" key="1">
    <source>
        <dbReference type="EMBL" id="KXT86100.1"/>
    </source>
</evidence>
<protein>
    <submittedName>
        <fullName evidence="1">Uncharacterized protein</fullName>
    </submittedName>
</protein>